<dbReference type="Pfam" id="PF00571">
    <property type="entry name" value="CBS"/>
    <property type="match status" value="2"/>
</dbReference>
<evidence type="ECO:0000259" key="3">
    <source>
        <dbReference type="PROSITE" id="PS50042"/>
    </source>
</evidence>
<keyword evidence="1 2" id="KW-0129">CBS domain</keyword>
<dbReference type="CDD" id="cd05401">
    <property type="entry name" value="NT_GlnE_GlnD_like"/>
    <property type="match status" value="1"/>
</dbReference>
<reference evidence="5" key="1">
    <citation type="journal article" date="2021" name="Microb. Physiol.">
        <title>Proteogenomic Insights into the Physiology of Marine, Sulfate-Reducing, Filamentous Desulfonema limicola and Desulfonema magnum.</title>
        <authorList>
            <person name="Schnaars V."/>
            <person name="Wohlbrand L."/>
            <person name="Scheve S."/>
            <person name="Hinrichs C."/>
            <person name="Reinhardt R."/>
            <person name="Rabus R."/>
        </authorList>
    </citation>
    <scope>NUCLEOTIDE SEQUENCE</scope>
    <source>
        <strain evidence="5">5ac10</strain>
    </source>
</reference>
<dbReference type="Gene3D" id="2.60.120.10">
    <property type="entry name" value="Jelly Rolls"/>
    <property type="match status" value="1"/>
</dbReference>
<dbReference type="InterPro" id="IPR005105">
    <property type="entry name" value="GlnD_Uridyltrans_N"/>
</dbReference>
<dbReference type="Proteomes" id="UP000663720">
    <property type="component" value="Chromosome"/>
</dbReference>
<dbReference type="PANTHER" id="PTHR43080:SF2">
    <property type="entry name" value="CBS DOMAIN-CONTAINING PROTEIN"/>
    <property type="match status" value="1"/>
</dbReference>
<organism evidence="5 6">
    <name type="scientific">Desulfonema limicola</name>
    <dbReference type="NCBI Taxonomy" id="45656"/>
    <lineage>
        <taxon>Bacteria</taxon>
        <taxon>Pseudomonadati</taxon>
        <taxon>Thermodesulfobacteriota</taxon>
        <taxon>Desulfobacteria</taxon>
        <taxon>Desulfobacterales</taxon>
        <taxon>Desulfococcaceae</taxon>
        <taxon>Desulfonema</taxon>
    </lineage>
</organism>
<feature type="domain" description="Cyclic nucleotide-binding" evidence="3">
    <location>
        <begin position="15"/>
        <end position="119"/>
    </location>
</feature>
<dbReference type="SMART" id="SM00100">
    <property type="entry name" value="cNMP"/>
    <property type="match status" value="1"/>
</dbReference>
<feature type="domain" description="CBS" evidence="4">
    <location>
        <begin position="238"/>
        <end position="294"/>
    </location>
</feature>
<dbReference type="InterPro" id="IPR014710">
    <property type="entry name" value="RmlC-like_jellyroll"/>
</dbReference>
<dbReference type="SUPFAM" id="SSF54631">
    <property type="entry name" value="CBS-domain pair"/>
    <property type="match status" value="1"/>
</dbReference>
<dbReference type="Pfam" id="PF03445">
    <property type="entry name" value="DUF294"/>
    <property type="match status" value="1"/>
</dbReference>
<dbReference type="InterPro" id="IPR018821">
    <property type="entry name" value="DUF294_put_nucleoTrafse_sb-bd"/>
</dbReference>
<proteinExistence type="predicted"/>
<dbReference type="InterPro" id="IPR018490">
    <property type="entry name" value="cNMP-bd_dom_sf"/>
</dbReference>
<dbReference type="PROSITE" id="PS51371">
    <property type="entry name" value="CBS"/>
    <property type="match status" value="2"/>
</dbReference>
<dbReference type="SMART" id="SM00116">
    <property type="entry name" value="CBS"/>
    <property type="match status" value="2"/>
</dbReference>
<sequence length="645" mass="73939">MNYEKLLSILIKTDPFEILETDVLLELAEKIEVRNFQANSFVFKQGEPSQDALFIVASGLVELIVNNERGDETVIGLKRAYDFFGETVVLSRQRYPASVRVKRDLTCCLVFRKDLEKIMYNYPEFSGFFNALLTERLRLLYEEIAEEMSLRGHGIDGISSGFFRKRVSQIMSYPAITCLTTDLVTTASKIMADKDINAIVAIDHENQPRGILTEKNLVKYLIAQQMYPVETCRVENIMYSNLGEIRPHAFIGQALVAMMRSKIKHLIVMERGELVGIVSMVDLIKTQSAGTLQLTKDIESQPDMKGLALVNSEIQNILKAMVEEKADINEIFDVMSELRERLTRRVIQLSEEKMKLEGLGPPPVEYCWINMGSAARYEQTFETEQDNAMIYENPEPEEMETVNLYFKKLAELIVDGLEKCGISKCKQGIMASNDRWRKTSGEWTETLRNWSEFPVFETTKKILAFLDFRPVWGNMVMAEDLRNKLFNAFQICSESKIDQEKNDMEYNPPISYLGTFLIENSGIHKNEMNLKTSAVMQIINSIRIIAVQNNIKEPSTIGRLKHLAEAGIISEEEKESFSQGFETLIQFQLKENLKKVKNGQQPDNYLDPYSLRKKERVELKEALGCVTALLDIIREKSGELWVQYL</sequence>
<dbReference type="KEGG" id="dli:dnl_14010"/>
<dbReference type="PROSITE" id="PS50042">
    <property type="entry name" value="CNMP_BINDING_3"/>
    <property type="match status" value="1"/>
</dbReference>
<evidence type="ECO:0000313" key="5">
    <source>
        <dbReference type="EMBL" id="QTA79147.1"/>
    </source>
</evidence>
<feature type="domain" description="CBS" evidence="4">
    <location>
        <begin position="171"/>
        <end position="229"/>
    </location>
</feature>
<protein>
    <submittedName>
        <fullName evidence="5">CBS domain and cyclic nucleotide-regulated nucleotidyltransferase</fullName>
    </submittedName>
</protein>
<evidence type="ECO:0000313" key="6">
    <source>
        <dbReference type="Proteomes" id="UP000663720"/>
    </source>
</evidence>
<gene>
    <name evidence="5" type="ORF">dnl_14010</name>
</gene>
<dbReference type="PANTHER" id="PTHR43080">
    <property type="entry name" value="CBS DOMAIN-CONTAINING PROTEIN CBSX3, MITOCHONDRIAL"/>
    <property type="match status" value="1"/>
</dbReference>
<name>A0A975B5H8_9BACT</name>
<accession>A0A975B5H8</accession>
<keyword evidence="6" id="KW-1185">Reference proteome</keyword>
<dbReference type="Pfam" id="PF00027">
    <property type="entry name" value="cNMP_binding"/>
    <property type="match status" value="1"/>
</dbReference>
<dbReference type="GO" id="GO:0008773">
    <property type="term" value="F:[protein-PII] uridylyltransferase activity"/>
    <property type="evidence" value="ECO:0007669"/>
    <property type="project" value="InterPro"/>
</dbReference>
<dbReference type="Gene3D" id="3.10.580.10">
    <property type="entry name" value="CBS-domain"/>
    <property type="match status" value="1"/>
</dbReference>
<evidence type="ECO:0000259" key="4">
    <source>
        <dbReference type="PROSITE" id="PS51371"/>
    </source>
</evidence>
<dbReference type="InterPro" id="IPR000644">
    <property type="entry name" value="CBS_dom"/>
</dbReference>
<dbReference type="InterPro" id="IPR000595">
    <property type="entry name" value="cNMP-bd_dom"/>
</dbReference>
<dbReference type="InterPro" id="IPR051257">
    <property type="entry name" value="Diverse_CBS-Domain"/>
</dbReference>
<dbReference type="EMBL" id="CP061799">
    <property type="protein sequence ID" value="QTA79147.1"/>
    <property type="molecule type" value="Genomic_DNA"/>
</dbReference>
<dbReference type="SUPFAM" id="SSF51206">
    <property type="entry name" value="cAMP-binding domain-like"/>
    <property type="match status" value="1"/>
</dbReference>
<evidence type="ECO:0000256" key="2">
    <source>
        <dbReference type="PROSITE-ProRule" id="PRU00703"/>
    </source>
</evidence>
<evidence type="ECO:0000256" key="1">
    <source>
        <dbReference type="ARBA" id="ARBA00023122"/>
    </source>
</evidence>
<dbReference type="RefSeq" id="WP_207690926.1">
    <property type="nucleotide sequence ID" value="NZ_CP061799.1"/>
</dbReference>
<dbReference type="CDD" id="cd00038">
    <property type="entry name" value="CAP_ED"/>
    <property type="match status" value="1"/>
</dbReference>
<dbReference type="AlphaFoldDB" id="A0A975B5H8"/>
<dbReference type="InterPro" id="IPR046342">
    <property type="entry name" value="CBS_dom_sf"/>
</dbReference>
<dbReference type="Pfam" id="PF10335">
    <property type="entry name" value="DUF294_C"/>
    <property type="match status" value="1"/>
</dbReference>